<evidence type="ECO:0000313" key="4">
    <source>
        <dbReference type="Proteomes" id="UP001058974"/>
    </source>
</evidence>
<dbReference type="Proteomes" id="UP001058974">
    <property type="component" value="Chromosome 2"/>
</dbReference>
<proteinExistence type="predicted"/>
<dbReference type="PANTHER" id="PTHR31016">
    <property type="entry name" value="OS04G0228100 PROTEIN"/>
    <property type="match status" value="1"/>
</dbReference>
<protein>
    <submittedName>
        <fullName evidence="3">Uncharacterized protein</fullName>
    </submittedName>
</protein>
<dbReference type="EMBL" id="JAMSHJ010000002">
    <property type="protein sequence ID" value="KAI5440309.1"/>
    <property type="molecule type" value="Genomic_DNA"/>
</dbReference>
<dbReference type="PANTHER" id="PTHR31016:SF23">
    <property type="match status" value="1"/>
</dbReference>
<keyword evidence="4" id="KW-1185">Reference proteome</keyword>
<keyword evidence="1" id="KW-0175">Coiled coil</keyword>
<evidence type="ECO:0000313" key="3">
    <source>
        <dbReference type="EMBL" id="KAI5440309.1"/>
    </source>
</evidence>
<sequence length="384" mass="42948">MAYRRRQVVSRSSTFKEDINVNRNDLLQAHHNINDGSMSAPPLSSSIHNSLATPSFNNSLAAQAIKASATRRDPSHSFAIANSSIPIIHHENHTRSKSCDSYTDASKAGFWGVLAQKAKDILDDDNPPAQTPDHHIHKIRSHSFNSQDIGKIGESNLKGCEDVNQLTWNPRKQQFKQTLETANPQSIHETQLKASRDVAMATAAKAKLLLRELKTVKADLAFAKARCSQLEEENKLLRDKEGREKGQNRADDDLIRLQLETLLAEKARLASENEVNSRENRFLREIVEYHQLTMQDVVHFDEDMEDDDSELYGPIDTTYGPQMLSPRSQLSGLSMNSKSMFDVPPPAQQQQQQQQQQHDDQNTSSSSSQDEATSTPSSPPSVSN</sequence>
<organism evidence="3 4">
    <name type="scientific">Pisum sativum</name>
    <name type="common">Garden pea</name>
    <name type="synonym">Lathyrus oleraceus</name>
    <dbReference type="NCBI Taxonomy" id="3888"/>
    <lineage>
        <taxon>Eukaryota</taxon>
        <taxon>Viridiplantae</taxon>
        <taxon>Streptophyta</taxon>
        <taxon>Embryophyta</taxon>
        <taxon>Tracheophyta</taxon>
        <taxon>Spermatophyta</taxon>
        <taxon>Magnoliopsida</taxon>
        <taxon>eudicotyledons</taxon>
        <taxon>Gunneridae</taxon>
        <taxon>Pentapetalae</taxon>
        <taxon>rosids</taxon>
        <taxon>fabids</taxon>
        <taxon>Fabales</taxon>
        <taxon>Fabaceae</taxon>
        <taxon>Papilionoideae</taxon>
        <taxon>50 kb inversion clade</taxon>
        <taxon>NPAAA clade</taxon>
        <taxon>Hologalegina</taxon>
        <taxon>IRL clade</taxon>
        <taxon>Fabeae</taxon>
        <taxon>Lathyrus</taxon>
    </lineage>
</organism>
<dbReference type="OrthoDB" id="1924603at2759"/>
<evidence type="ECO:0000256" key="2">
    <source>
        <dbReference type="SAM" id="MobiDB-lite"/>
    </source>
</evidence>
<dbReference type="Gramene" id="PSAT_LOCUS7601_t1">
    <property type="protein sequence ID" value="CAL5187340.1"/>
    <property type="gene ID" value="PSAT_LOCUS7601"/>
</dbReference>
<feature type="region of interest" description="Disordered" evidence="2">
    <location>
        <begin position="306"/>
        <end position="384"/>
    </location>
</feature>
<accession>A0A9D4YJM5</accession>
<comment type="caution">
    <text evidence="3">The sequence shown here is derived from an EMBL/GenBank/DDBJ whole genome shotgun (WGS) entry which is preliminary data.</text>
</comment>
<gene>
    <name evidence="3" type="ORF">KIW84_025584</name>
</gene>
<name>A0A9D4YJM5_PEA</name>
<evidence type="ECO:0000256" key="1">
    <source>
        <dbReference type="SAM" id="Coils"/>
    </source>
</evidence>
<feature type="compositionally biased region" description="Low complexity" evidence="2">
    <location>
        <begin position="348"/>
        <end position="384"/>
    </location>
</feature>
<dbReference type="Gramene" id="Psat02G0558400-T1">
    <property type="protein sequence ID" value="KAI5440309.1"/>
    <property type="gene ID" value="KIW84_025584"/>
</dbReference>
<reference evidence="3 4" key="1">
    <citation type="journal article" date="2022" name="Nat. Genet.">
        <title>Improved pea reference genome and pan-genome highlight genomic features and evolutionary characteristics.</title>
        <authorList>
            <person name="Yang T."/>
            <person name="Liu R."/>
            <person name="Luo Y."/>
            <person name="Hu S."/>
            <person name="Wang D."/>
            <person name="Wang C."/>
            <person name="Pandey M.K."/>
            <person name="Ge S."/>
            <person name="Xu Q."/>
            <person name="Li N."/>
            <person name="Li G."/>
            <person name="Huang Y."/>
            <person name="Saxena R.K."/>
            <person name="Ji Y."/>
            <person name="Li M."/>
            <person name="Yan X."/>
            <person name="He Y."/>
            <person name="Liu Y."/>
            <person name="Wang X."/>
            <person name="Xiang C."/>
            <person name="Varshney R.K."/>
            <person name="Ding H."/>
            <person name="Gao S."/>
            <person name="Zong X."/>
        </authorList>
    </citation>
    <scope>NUCLEOTIDE SEQUENCE [LARGE SCALE GENOMIC DNA]</scope>
    <source>
        <strain evidence="3 4">cv. Zhongwan 6</strain>
    </source>
</reference>
<feature type="compositionally biased region" description="Polar residues" evidence="2">
    <location>
        <begin position="325"/>
        <end position="339"/>
    </location>
</feature>
<feature type="coiled-coil region" evidence="1">
    <location>
        <begin position="206"/>
        <end position="240"/>
    </location>
</feature>
<dbReference type="AlphaFoldDB" id="A0A9D4YJM5"/>